<dbReference type="STRING" id="10228.B3SAZ4"/>
<organism evidence="6 7">
    <name type="scientific">Trichoplax adhaerens</name>
    <name type="common">Trichoplax reptans</name>
    <dbReference type="NCBI Taxonomy" id="10228"/>
    <lineage>
        <taxon>Eukaryota</taxon>
        <taxon>Metazoa</taxon>
        <taxon>Placozoa</taxon>
        <taxon>Uniplacotomia</taxon>
        <taxon>Trichoplacea</taxon>
        <taxon>Trichoplacidae</taxon>
        <taxon>Trichoplax</taxon>
    </lineage>
</organism>
<feature type="domain" description="DOMON" evidence="5">
    <location>
        <begin position="288"/>
        <end position="423"/>
    </location>
</feature>
<dbReference type="InterPro" id="IPR000742">
    <property type="entry name" value="EGF"/>
</dbReference>
<dbReference type="eggNOG" id="KOG4293">
    <property type="taxonomic scope" value="Eukaryota"/>
</dbReference>
<evidence type="ECO:0000313" key="6">
    <source>
        <dbReference type="EMBL" id="EDV20019.1"/>
    </source>
</evidence>
<feature type="region of interest" description="Disordered" evidence="2">
    <location>
        <begin position="316"/>
        <end position="335"/>
    </location>
</feature>
<dbReference type="RefSeq" id="XP_002117403.1">
    <property type="nucleotide sequence ID" value="XM_002117367.1"/>
</dbReference>
<proteinExistence type="predicted"/>
<evidence type="ECO:0008006" key="8">
    <source>
        <dbReference type="Google" id="ProtNLM"/>
    </source>
</evidence>
<dbReference type="AlphaFoldDB" id="B3SAZ4"/>
<dbReference type="PROSITE" id="PS00022">
    <property type="entry name" value="EGF_1"/>
    <property type="match status" value="1"/>
</dbReference>
<evidence type="ECO:0000256" key="2">
    <source>
        <dbReference type="SAM" id="MobiDB-lite"/>
    </source>
</evidence>
<dbReference type="CTD" id="6758616"/>
<keyword evidence="3" id="KW-1133">Transmembrane helix</keyword>
<keyword evidence="3" id="KW-0812">Transmembrane</keyword>
<dbReference type="OrthoDB" id="188511at2759"/>
<keyword evidence="3" id="KW-0472">Membrane</keyword>
<dbReference type="Gene3D" id="2.60.40.1210">
    <property type="entry name" value="Cellobiose dehydrogenase, cytochrome domain"/>
    <property type="match status" value="1"/>
</dbReference>
<dbReference type="Pfam" id="PF03351">
    <property type="entry name" value="DOMON"/>
    <property type="match status" value="2"/>
</dbReference>
<dbReference type="KEGG" id="tad:TRIADDRAFT_61435"/>
<accession>B3SAZ4</accession>
<evidence type="ECO:0000256" key="1">
    <source>
        <dbReference type="PROSITE-ProRule" id="PRU00076"/>
    </source>
</evidence>
<dbReference type="CDD" id="cd09631">
    <property type="entry name" value="DOMON_DOH"/>
    <property type="match status" value="2"/>
</dbReference>
<dbReference type="SUPFAM" id="SSF49344">
    <property type="entry name" value="CBD9-like"/>
    <property type="match status" value="1"/>
</dbReference>
<evidence type="ECO:0000259" key="5">
    <source>
        <dbReference type="PROSITE" id="PS50836"/>
    </source>
</evidence>
<dbReference type="InterPro" id="IPR005018">
    <property type="entry name" value="DOMON_domain"/>
</dbReference>
<dbReference type="PANTHER" id="PTHR46901">
    <property type="entry name" value="GH04942P"/>
    <property type="match status" value="1"/>
</dbReference>
<dbReference type="EMBL" id="DS985263">
    <property type="protein sequence ID" value="EDV20019.1"/>
    <property type="molecule type" value="Genomic_DNA"/>
</dbReference>
<dbReference type="OMA" id="ARTISPC"/>
<reference evidence="6 7" key="1">
    <citation type="journal article" date="2008" name="Nature">
        <title>The Trichoplax genome and the nature of placozoans.</title>
        <authorList>
            <person name="Srivastava M."/>
            <person name="Begovic E."/>
            <person name="Chapman J."/>
            <person name="Putnam N.H."/>
            <person name="Hellsten U."/>
            <person name="Kawashima T."/>
            <person name="Kuo A."/>
            <person name="Mitros T."/>
            <person name="Salamov A."/>
            <person name="Carpenter M.L."/>
            <person name="Signorovitch A.Y."/>
            <person name="Moreno M.A."/>
            <person name="Kamm K."/>
            <person name="Grimwood J."/>
            <person name="Schmutz J."/>
            <person name="Shapiro H."/>
            <person name="Grigoriev I.V."/>
            <person name="Buss L.W."/>
            <person name="Schierwater B."/>
            <person name="Dellaporta S.L."/>
            <person name="Rokhsar D.S."/>
        </authorList>
    </citation>
    <scope>NUCLEOTIDE SEQUENCE [LARGE SCALE GENOMIC DNA]</scope>
    <source>
        <strain evidence="6 7">Grell-BS-1999</strain>
    </source>
</reference>
<dbReference type="InParanoid" id="B3SAZ4"/>
<dbReference type="PANTHER" id="PTHR46901:SF2">
    <property type="entry name" value="GH04942P"/>
    <property type="match status" value="1"/>
</dbReference>
<dbReference type="GeneID" id="6758616"/>
<keyword evidence="7" id="KW-1185">Reference proteome</keyword>
<feature type="disulfide bond" evidence="1">
    <location>
        <begin position="230"/>
        <end position="239"/>
    </location>
</feature>
<keyword evidence="1" id="KW-1015">Disulfide bond</keyword>
<keyword evidence="1" id="KW-0245">EGF-like domain</keyword>
<dbReference type="Proteomes" id="UP000009022">
    <property type="component" value="Unassembled WGS sequence"/>
</dbReference>
<dbReference type="PROSITE" id="PS01186">
    <property type="entry name" value="EGF_2"/>
    <property type="match status" value="1"/>
</dbReference>
<gene>
    <name evidence="6" type="ORF">TRIADDRAFT_61435</name>
</gene>
<dbReference type="PhylomeDB" id="B3SAZ4"/>
<name>B3SAZ4_TRIAD</name>
<dbReference type="Pfam" id="PF03067">
    <property type="entry name" value="LPMO_10"/>
    <property type="match status" value="1"/>
</dbReference>
<feature type="transmembrane region" description="Helical" evidence="3">
    <location>
        <begin position="646"/>
        <end position="667"/>
    </location>
</feature>
<sequence>MNKLCFILIGVLAITMVNGHIRILFPISRMYDFDFIVNFRSRSPCGMPENATGQGIFKTKLVAGSTFDMTWHLAFAHQGGFRIQILQRNGVVSHELTPTNDSVPWFSSDNATIQNYLVTLPQGFTCDHCIIRLIRDVAERSTPTKPFQYWSCADVEIGNFPCTQLNCYNGGTIASNCNSASPTCSCATGLVSGNRCEFVNECETTSDCNGNGQCLTINQDYYYPLKQCYCSPGYYGYRCSQTSSLTVAMPSDLTSYFYFRLDKNSEMWYKMLSASNEIEVIHKTRSITWVGLGWRPQGLMESCQFYPAGAAPGLAFGPPGSPGESNQAESDAKKTPVKHSMACTDMVIGSVRGNTVRIFDYYSRDRGTPRKDSYYGGIDSITSAVGSEVNGVTTLRWRKKLAADGPTDHTIIDAPLDIIYAYGQKVPFTHEKPSGIINTTRETTFYGDDELKYHGFEHRGRRSLNFFSDNRLNAATCGGSWTSNCAGNTCSQTLAWNVYNDGTVHFTMSAKTDKWLALGISNDAKMPNSDAIVGWVSNGAVVLIDRFLKTYSLPAIDAISNVQVVNGSLINGVTILNFIRQINTTDTQNDISLHGCHYFFFGVGGAYNNNTLDIAAHPSIPAITSQKICIDASQCSQFKPPGSGTAGIFTITHLLTTMIAVVLSNILL</sequence>
<dbReference type="HOGENOM" id="CLU_011617_0_0_1"/>
<evidence type="ECO:0000313" key="7">
    <source>
        <dbReference type="Proteomes" id="UP000009022"/>
    </source>
</evidence>
<evidence type="ECO:0000256" key="3">
    <source>
        <dbReference type="SAM" id="Phobius"/>
    </source>
</evidence>
<comment type="caution">
    <text evidence="1">Lacks conserved residue(s) required for the propagation of feature annotation.</text>
</comment>
<dbReference type="PROSITE" id="PS50026">
    <property type="entry name" value="EGF_3"/>
    <property type="match status" value="1"/>
</dbReference>
<evidence type="ECO:0000259" key="4">
    <source>
        <dbReference type="PROSITE" id="PS50026"/>
    </source>
</evidence>
<dbReference type="InterPro" id="IPR004302">
    <property type="entry name" value="Cellulose/chitin-bd_N"/>
</dbReference>
<protein>
    <recommendedName>
        <fullName evidence="8">EGF-like domain-containing protein</fullName>
    </recommendedName>
</protein>
<dbReference type="PROSITE" id="PS50836">
    <property type="entry name" value="DOMON"/>
    <property type="match status" value="2"/>
</dbReference>
<dbReference type="SMART" id="SM00181">
    <property type="entry name" value="EGF"/>
    <property type="match status" value="2"/>
</dbReference>
<dbReference type="SMART" id="SM00664">
    <property type="entry name" value="DoH"/>
    <property type="match status" value="2"/>
</dbReference>
<dbReference type="InterPro" id="IPR045266">
    <property type="entry name" value="DOH_DOMON"/>
</dbReference>
<feature type="domain" description="DOMON" evidence="5">
    <location>
        <begin position="490"/>
        <end position="605"/>
    </location>
</feature>
<dbReference type="CDD" id="cd00054">
    <property type="entry name" value="EGF_CA"/>
    <property type="match status" value="1"/>
</dbReference>
<feature type="domain" description="EGF-like" evidence="4">
    <location>
        <begin position="198"/>
        <end position="240"/>
    </location>
</feature>